<evidence type="ECO:0000313" key="3">
    <source>
        <dbReference type="EMBL" id="SNX69251.1"/>
    </source>
</evidence>
<dbReference type="RefSeq" id="WP_097029701.1">
    <property type="nucleotide sequence ID" value="NZ_OAOQ01000003.1"/>
</dbReference>
<keyword evidence="1" id="KW-0378">Hydrolase</keyword>
<reference evidence="4" key="1">
    <citation type="submission" date="2017-08" db="EMBL/GenBank/DDBJ databases">
        <authorList>
            <person name="Varghese N."/>
            <person name="Submissions S."/>
        </authorList>
    </citation>
    <scope>NUCLEOTIDE SEQUENCE [LARGE SCALE GENOMIC DNA]</scope>
    <source>
        <strain evidence="4">JA234</strain>
    </source>
</reference>
<dbReference type="Pfam" id="PF07859">
    <property type="entry name" value="Abhydrolase_3"/>
    <property type="match status" value="1"/>
</dbReference>
<dbReference type="Proteomes" id="UP000219467">
    <property type="component" value="Unassembled WGS sequence"/>
</dbReference>
<dbReference type="InterPro" id="IPR029058">
    <property type="entry name" value="AB_hydrolase_fold"/>
</dbReference>
<dbReference type="SUPFAM" id="SSF53474">
    <property type="entry name" value="alpha/beta-Hydrolases"/>
    <property type="match status" value="1"/>
</dbReference>
<feature type="domain" description="Alpha/beta hydrolase fold-3" evidence="2">
    <location>
        <begin position="80"/>
        <end position="278"/>
    </location>
</feature>
<dbReference type="Gene3D" id="3.40.50.1820">
    <property type="entry name" value="alpha/beta hydrolase"/>
    <property type="match status" value="1"/>
</dbReference>
<organism evidence="3 4">
    <name type="scientific">Cereibacter ovatus</name>
    <dbReference type="NCBI Taxonomy" id="439529"/>
    <lineage>
        <taxon>Bacteria</taxon>
        <taxon>Pseudomonadati</taxon>
        <taxon>Pseudomonadota</taxon>
        <taxon>Alphaproteobacteria</taxon>
        <taxon>Rhodobacterales</taxon>
        <taxon>Paracoccaceae</taxon>
        <taxon>Cereibacter</taxon>
    </lineage>
</organism>
<dbReference type="AlphaFoldDB" id="A0A285CNZ3"/>
<dbReference type="GO" id="GO:0016787">
    <property type="term" value="F:hydrolase activity"/>
    <property type="evidence" value="ECO:0007669"/>
    <property type="project" value="UniProtKB-KW"/>
</dbReference>
<dbReference type="PANTHER" id="PTHR48081">
    <property type="entry name" value="AB HYDROLASE SUPERFAMILY PROTEIN C4A8.06C"/>
    <property type="match status" value="1"/>
</dbReference>
<protein>
    <submittedName>
        <fullName evidence="3">Acetyl esterase</fullName>
    </submittedName>
</protein>
<gene>
    <name evidence="3" type="ORF">SAMN05878503_103238</name>
</gene>
<dbReference type="InterPro" id="IPR050300">
    <property type="entry name" value="GDXG_lipolytic_enzyme"/>
</dbReference>
<dbReference type="OrthoDB" id="9806180at2"/>
<proteinExistence type="predicted"/>
<dbReference type="EMBL" id="OAOQ01000003">
    <property type="protein sequence ID" value="SNX69251.1"/>
    <property type="molecule type" value="Genomic_DNA"/>
</dbReference>
<sequence>MDETDYRDLIDEDTWEFIRTCARHLPPDSTRLPLDEQRAMHDALCRALHADLPAGVMLDDQTFGGVPCRLYQPAAASGSVVWLHGGGFRLGTLQADDDICAEIAAATGLRVVSVGYRLAPEHPHPAAFQDALTASLAVARAFPGPLLLAGEDAGASLAASVAHAARGRIALAGQVLICPALGGDRDRGSYLSHAVAPMLGRQDVLRLASLRHDGRAPAADPTSDALRDTDFRGLPPTLIVTAQCDPTSDDGRNYRDAIRAAGGRARWTEEPGLVHGFLRARHRAARAADSFARITTALAAMAQGRAV</sequence>
<name>A0A285CNZ3_9RHOB</name>
<accession>A0A285CNZ3</accession>
<dbReference type="PANTHER" id="PTHR48081:SF8">
    <property type="entry name" value="ALPHA_BETA HYDROLASE FOLD-3 DOMAIN-CONTAINING PROTEIN-RELATED"/>
    <property type="match status" value="1"/>
</dbReference>
<evidence type="ECO:0000313" key="4">
    <source>
        <dbReference type="Proteomes" id="UP000219467"/>
    </source>
</evidence>
<dbReference type="InterPro" id="IPR013094">
    <property type="entry name" value="AB_hydrolase_3"/>
</dbReference>
<keyword evidence="4" id="KW-1185">Reference proteome</keyword>
<evidence type="ECO:0000259" key="2">
    <source>
        <dbReference type="Pfam" id="PF07859"/>
    </source>
</evidence>
<evidence type="ECO:0000256" key="1">
    <source>
        <dbReference type="ARBA" id="ARBA00022801"/>
    </source>
</evidence>